<sequence>TTEQDKIIFEEIRDWFTKARSILDARFIRTQCKDAIREIVLYDHPRITARVKSSLEKKLDNIKAEPFSNRDLTELLADRTPSSLSGMQYISDIYRINGVFNFTDPCSVSIQLKMKYNEKINDLKAIVRDNDKWTEIPATLENDYAVFGLRSMDCVYVVTVPKATEAEVTEDGYQFSSDMDDRISIIVPEKAVSQPTTISIKVLLPDVKIVEKVQQTRDKYNIVAISPCLCVENKIPWNLKKRVTVTMPLNQPRNSQNYEVILLTLEEDIASRVKTIVRIDTKNNVVSSDVPSPKIQVFALVKKTDDVNLLYNEILL</sequence>
<reference evidence="1" key="1">
    <citation type="journal article" date="2021" name="Genome Biol. Evol.">
        <title>A High-Quality Reference Genome for a Parasitic Bivalve with Doubly Uniparental Inheritance (Bivalvia: Unionida).</title>
        <authorList>
            <person name="Smith C.H."/>
        </authorList>
    </citation>
    <scope>NUCLEOTIDE SEQUENCE</scope>
    <source>
        <strain evidence="1">CHS0354</strain>
    </source>
</reference>
<reference evidence="1" key="2">
    <citation type="journal article" date="2021" name="Genome Biol. Evol.">
        <title>Developing a high-quality reference genome for a parasitic bivalve with doubly uniparental inheritance (Bivalvia: Unionida).</title>
        <authorList>
            <person name="Smith C.H."/>
        </authorList>
    </citation>
    <scope>NUCLEOTIDE SEQUENCE</scope>
    <source>
        <strain evidence="1">CHS0354</strain>
        <tissue evidence="1">Mantle</tissue>
    </source>
</reference>
<dbReference type="Proteomes" id="UP001195483">
    <property type="component" value="Unassembled WGS sequence"/>
</dbReference>
<name>A0AAE0SBU6_9BIVA</name>
<keyword evidence="2" id="KW-1185">Reference proteome</keyword>
<accession>A0AAE0SBU6</accession>
<dbReference type="Gene3D" id="2.60.220.30">
    <property type="match status" value="1"/>
</dbReference>
<organism evidence="1 2">
    <name type="scientific">Potamilus streckersoni</name>
    <dbReference type="NCBI Taxonomy" id="2493646"/>
    <lineage>
        <taxon>Eukaryota</taxon>
        <taxon>Metazoa</taxon>
        <taxon>Spiralia</taxon>
        <taxon>Lophotrochozoa</taxon>
        <taxon>Mollusca</taxon>
        <taxon>Bivalvia</taxon>
        <taxon>Autobranchia</taxon>
        <taxon>Heteroconchia</taxon>
        <taxon>Palaeoheterodonta</taxon>
        <taxon>Unionida</taxon>
        <taxon>Unionoidea</taxon>
        <taxon>Unionidae</taxon>
        <taxon>Ambleminae</taxon>
        <taxon>Lampsilini</taxon>
        <taxon>Potamilus</taxon>
    </lineage>
</organism>
<comment type="caution">
    <text evidence="1">The sequence shown here is derived from an EMBL/GenBank/DDBJ whole genome shotgun (WGS) entry which is preliminary data.</text>
</comment>
<proteinExistence type="predicted"/>
<dbReference type="EMBL" id="JAEAOA010001733">
    <property type="protein sequence ID" value="KAK3588683.1"/>
    <property type="molecule type" value="Genomic_DNA"/>
</dbReference>
<feature type="non-terminal residue" evidence="1">
    <location>
        <position position="316"/>
    </location>
</feature>
<dbReference type="AlphaFoldDB" id="A0AAE0SBU6"/>
<evidence type="ECO:0000313" key="2">
    <source>
        <dbReference type="Proteomes" id="UP001195483"/>
    </source>
</evidence>
<reference evidence="1" key="3">
    <citation type="submission" date="2023-05" db="EMBL/GenBank/DDBJ databases">
        <authorList>
            <person name="Smith C.H."/>
        </authorList>
    </citation>
    <scope>NUCLEOTIDE SEQUENCE</scope>
    <source>
        <strain evidence="1">CHS0354</strain>
        <tissue evidence="1">Mantle</tissue>
    </source>
</reference>
<gene>
    <name evidence="1" type="ORF">CHS0354_028891</name>
</gene>
<evidence type="ECO:0000313" key="1">
    <source>
        <dbReference type="EMBL" id="KAK3588683.1"/>
    </source>
</evidence>
<protein>
    <submittedName>
        <fullName evidence="1">Uncharacterized protein</fullName>
    </submittedName>
</protein>